<dbReference type="InterPro" id="IPR046439">
    <property type="entry name" value="ZF_RZ_dom"/>
</dbReference>
<dbReference type="GO" id="GO:0031048">
    <property type="term" value="P:regulatory ncRNA-mediated heterochromatin formation"/>
    <property type="evidence" value="ECO:0007669"/>
    <property type="project" value="TreeGrafter"/>
</dbReference>
<dbReference type="InterPro" id="IPR047187">
    <property type="entry name" value="SF1_C_Upf1"/>
</dbReference>
<evidence type="ECO:0000256" key="10">
    <source>
        <dbReference type="SAM" id="MobiDB-lite"/>
    </source>
</evidence>
<keyword evidence="2" id="KW-0963">Cytoplasm</keyword>
<dbReference type="GO" id="GO:0008270">
    <property type="term" value="F:zinc ion binding"/>
    <property type="evidence" value="ECO:0007669"/>
    <property type="project" value="UniProtKB-KW"/>
</dbReference>
<feature type="region of interest" description="Disordered" evidence="10">
    <location>
        <begin position="24"/>
        <end position="57"/>
    </location>
</feature>
<gene>
    <name evidence="13" type="ORF">BDV34DRAFT_97658</name>
</gene>
<dbReference type="Proteomes" id="UP000326532">
    <property type="component" value="Unassembled WGS sequence"/>
</dbReference>
<feature type="domain" description="C3H1-type" evidence="11">
    <location>
        <begin position="1"/>
        <end position="28"/>
    </location>
</feature>
<feature type="zinc finger region" description="C3H1-type" evidence="9">
    <location>
        <begin position="1"/>
        <end position="28"/>
    </location>
</feature>
<feature type="domain" description="RZ-type" evidence="12">
    <location>
        <begin position="1842"/>
        <end position="1918"/>
    </location>
</feature>
<dbReference type="PROSITE" id="PS51981">
    <property type="entry name" value="ZF_RZ"/>
    <property type="match status" value="1"/>
</dbReference>
<organism evidence="13 14">
    <name type="scientific">Aspergillus parasiticus</name>
    <dbReference type="NCBI Taxonomy" id="5067"/>
    <lineage>
        <taxon>Eukaryota</taxon>
        <taxon>Fungi</taxon>
        <taxon>Dikarya</taxon>
        <taxon>Ascomycota</taxon>
        <taxon>Pezizomycotina</taxon>
        <taxon>Eurotiomycetes</taxon>
        <taxon>Eurotiomycetidae</taxon>
        <taxon>Eurotiales</taxon>
        <taxon>Aspergillaceae</taxon>
        <taxon>Aspergillus</taxon>
        <taxon>Aspergillus subgen. Circumdati</taxon>
    </lineage>
</organism>
<evidence type="ECO:0000256" key="9">
    <source>
        <dbReference type="PROSITE-ProRule" id="PRU00723"/>
    </source>
</evidence>
<accession>A0A5N6DNR7</accession>
<name>A0A5N6DNR7_ASPPA</name>
<evidence type="ECO:0000256" key="5">
    <source>
        <dbReference type="ARBA" id="ARBA00022771"/>
    </source>
</evidence>
<keyword evidence="4" id="KW-0677">Repeat</keyword>
<dbReference type="CDD" id="cd18808">
    <property type="entry name" value="SF1_C_Upf1"/>
    <property type="match status" value="1"/>
</dbReference>
<dbReference type="Pfam" id="PF20173">
    <property type="entry name" value="ZnF_RZ-type"/>
    <property type="match status" value="1"/>
</dbReference>
<protein>
    <recommendedName>
        <fullName evidence="15">NF-X1 finger and helicase domain protein</fullName>
    </recommendedName>
</protein>
<keyword evidence="5 9" id="KW-0863">Zinc-finger</keyword>
<dbReference type="InterPro" id="IPR041679">
    <property type="entry name" value="DNA2/NAM7-like_C"/>
</dbReference>
<evidence type="ECO:0000256" key="8">
    <source>
        <dbReference type="ARBA" id="ARBA00022859"/>
    </source>
</evidence>
<keyword evidence="6" id="KW-0347">Helicase</keyword>
<dbReference type="OMA" id="PVCQVPI"/>
<dbReference type="PANTHER" id="PTHR10887">
    <property type="entry name" value="DNA2/NAM7 HELICASE FAMILY"/>
    <property type="match status" value="1"/>
</dbReference>
<evidence type="ECO:0000256" key="4">
    <source>
        <dbReference type="ARBA" id="ARBA00022737"/>
    </source>
</evidence>
<keyword evidence="8" id="KW-0391">Immunity</keyword>
<reference evidence="13 14" key="1">
    <citation type="submission" date="2019-04" db="EMBL/GenBank/DDBJ databases">
        <title>Fungal friends and foes A comparative genomics study of 23 Aspergillus species from section Flavi.</title>
        <authorList>
            <consortium name="DOE Joint Genome Institute"/>
            <person name="Kjaerbolling I."/>
            <person name="Vesth T.C."/>
            <person name="Frisvad J.C."/>
            <person name="Nybo J.L."/>
            <person name="Theobald S."/>
            <person name="Kildgaard S."/>
            <person name="Petersen T.I."/>
            <person name="Kuo A."/>
            <person name="Sato A."/>
            <person name="Lyhne E.K."/>
            <person name="Kogle M.E."/>
            <person name="Wiebenga A."/>
            <person name="Kun R.S."/>
            <person name="Lubbers R.J."/>
            <person name="Makela M.R."/>
            <person name="Barry K."/>
            <person name="Chovatia M."/>
            <person name="Clum A."/>
            <person name="Daum C."/>
            <person name="Haridas S."/>
            <person name="He G."/>
            <person name="LaButti K."/>
            <person name="Lipzen A."/>
            <person name="Mondo S."/>
            <person name="Pangilinan J."/>
            <person name="Riley R."/>
            <person name="Salamov A."/>
            <person name="Simmons B.A."/>
            <person name="Magnuson J.K."/>
            <person name="Henrissat B."/>
            <person name="Mortensen U.H."/>
            <person name="Larsen T.O."/>
            <person name="De vries R.P."/>
            <person name="Grigoriev I.V."/>
            <person name="Machida M."/>
            <person name="Baker S.E."/>
            <person name="Andersen M.R."/>
        </authorList>
    </citation>
    <scope>NUCLEOTIDE SEQUENCE [LARGE SCALE GENOMIC DNA]</scope>
    <source>
        <strain evidence="13 14">CBS 117618</strain>
    </source>
</reference>
<evidence type="ECO:0000259" key="12">
    <source>
        <dbReference type="PROSITE" id="PS51981"/>
    </source>
</evidence>
<dbReference type="CDD" id="cd06008">
    <property type="entry name" value="NF-X1-zinc-finger"/>
    <property type="match status" value="2"/>
</dbReference>
<feature type="compositionally biased region" description="Polar residues" evidence="10">
    <location>
        <begin position="38"/>
        <end position="55"/>
    </location>
</feature>
<evidence type="ECO:0000313" key="13">
    <source>
        <dbReference type="EMBL" id="KAB8205790.1"/>
    </source>
</evidence>
<dbReference type="InterPro" id="IPR000571">
    <property type="entry name" value="Znf_CCCH"/>
</dbReference>
<dbReference type="Pfam" id="PF13087">
    <property type="entry name" value="AAA_12"/>
    <property type="match status" value="1"/>
</dbReference>
<keyword evidence="6" id="KW-0547">Nucleotide-binding</keyword>
<evidence type="ECO:0000256" key="1">
    <source>
        <dbReference type="ARBA" id="ARBA00004496"/>
    </source>
</evidence>
<keyword evidence="6" id="KW-0378">Hydrolase</keyword>
<evidence type="ECO:0000256" key="6">
    <source>
        <dbReference type="ARBA" id="ARBA00022806"/>
    </source>
</evidence>
<dbReference type="VEuPathDB" id="FungiDB:BDV34DRAFT_97658"/>
<sequence>MGSAKICFKFAETGSCRFKNCRYSHGAGPSKPPGKGSNTRPSARSQQPSHGTNDVNGLAAWKRKAPKSRLAIRPLGAELGEFFATAKRLIEVGDDSTSQEVIQCLSHEGGLQRIQELIQRDYSLMPNATKRDVFQKQFVPFLESITHHKVLGSLVMEEFVVRIYNCIFGPAGHRAEPFLNFLADVVQLDVELHSEATSTYLELSLLVFRKIIELNSTAFIQEPLKPVARRFFDLFMILHALKTTGSLDLSRHHLEVLQRRLEIGAALPPLLESSKPLQTHKSPVAFVTPKDPPGGRHDNDHADICSIQIMPTFQEIMSPRSEYLPGKHPQQWHIGGPAGLLDRNFRLLREDTIGQLRDVIHAELKPSHLRGAQRSQVRTNVYQNVQVRGLDFDRLTGLQFVVQFAQPLNVRTMSEAHRKEWWELSKRLQSSALVCLTDNRGFAIFCTVAGPERPRTDVRQEQRQRKVSSLWKEASVVSVTMELVEPTEENRQYILDCYRPRHSSRAVSLIEFPGILLPSFQPTLKALQSMKKAADLPMSEFLAPDEMLTGLVDMPPPKYAAVPGFSFNLRCLMNDRSDLLLSPSQSLDLKKLQEKSTLDDAQAQALVHTLQRKIGLIQGPPGTGKSYTGVALIKVLLANKAKVKPQLGPIICVCYTNHALDQLLEDLLDDKITTQIIRIGSQSKSERLQPLNLRTVVRQIDKTRLEKQEQWKLQVNFDEYEKSFDALRLDAIGTDRSLEFHLKRNHPRQFSQLFDKDEDGFEKVSGRRHQHLLQTWLRSGPATKGQPRAVDVLREVPVDNMTSKERRILYEHWIRESREELHTQAHSILTSHQENKASYDKIRDELDLRCLRNADVIGVTTTGLARNLNMLRRLQSKVIMCEEAGEVLEAHLLTSLLPSAEHVILIGDHQQLRPQIQNYGLSRENRAGQQYSLDRSLFERLVEPDDDAGIRLPFSTLETQRRMHPSIAQLVRDTLYPRLQDAPSVNLYPDVAGMRKRLFWLDHRRPEGNSSVQDAIATSHWNDHEIELTLALVNHLLRQGEYQAGDIAVLTPYLGQLHRMRRKLSQAFTITLGERDQDDLDKAGFTEDERPTTPSAVSRSTLLQALRVATIDNFQGEEAKVVVISLVRSNDQNRCGFLRTPNRINVLLSRAQHGMYIIGNSETSRGVDMWHKVLNIFEGHDNFGTSLELKCPRHPSTPIAVSQPDDFVQFSPEGGCSLRCGKRLQCGHPCKQKCHSEILHQTVYCPEPCPRPQKGCSHPCPKLCGDACPKRCGIMVFDAGRVLPCGHSMASLPCWQAQDLSLVKCPTFVKKHVPHCNHEVTIACHIDVSKPEYKCTRQCHAALPCGHNCKRQCNQCTIQTKEGIKVDHGKCEQRCGRLYSTCAHTCATECHGDSPCPPCTAPCDVQCGHSRCSQKCSEPCAPCAVSKCLSACPHSACSMPCAAPCDHIPCSRRCEKPLPCGHQCPSLCGEPCPAAKFCQICATDDIKDTSVDFILGQTYKEIDLDENPCIFPPCGHFLTVENMDAQMDLGKHYVVDEMGKPSSISKSSEPFSISDVRNCATCRGSLRSISRYGRLVRRALLDEATKKFILYVNQKYVPMARELAQLVAQLPDHDGTATAKAFQTELTLKVQGPPDHQIRLMHHHLKKHDSARWKDLIALRHQVTEYYKKVKVEEQPFNQVRNMVEDARRRKRKTGQFEFDENVLQTKGCVQAASLLLRLDTALIGDFLSLYKQTPSGSNKCVLHLDLQANRKEGENLTAMAVNSQRVLHQVEGYLFRAQLCALERQSSDQPTRAEDLLNEGNECIERAQKLCTAHPEQVRGLADEIEGTLKMLRGGTFYTPVTSEERMAVVAAMAGEFRGTGHWYRCENNHPFTIGECGGAMEISTCPECGARVGGQGHRTVAGVTRADDLEVNMARLMI</sequence>
<dbReference type="PANTHER" id="PTHR10887:SF445">
    <property type="entry name" value="NFX1-TYPE ZINC FINGER-CONTAINING PROTEIN 1"/>
    <property type="match status" value="1"/>
</dbReference>
<keyword evidence="7 9" id="KW-0862">Zinc</keyword>
<evidence type="ECO:0000259" key="11">
    <source>
        <dbReference type="PROSITE" id="PS50103"/>
    </source>
</evidence>
<dbReference type="GO" id="GO:0004386">
    <property type="term" value="F:helicase activity"/>
    <property type="evidence" value="ECO:0007669"/>
    <property type="project" value="InterPro"/>
</dbReference>
<evidence type="ECO:0000256" key="3">
    <source>
        <dbReference type="ARBA" id="ARBA00022723"/>
    </source>
</evidence>
<proteinExistence type="predicted"/>
<dbReference type="GO" id="GO:0005737">
    <property type="term" value="C:cytoplasm"/>
    <property type="evidence" value="ECO:0007669"/>
    <property type="project" value="UniProtKB-SubCell"/>
</dbReference>
<evidence type="ECO:0000313" key="14">
    <source>
        <dbReference type="Proteomes" id="UP000326532"/>
    </source>
</evidence>
<dbReference type="GO" id="GO:0002376">
    <property type="term" value="P:immune system process"/>
    <property type="evidence" value="ECO:0007669"/>
    <property type="project" value="UniProtKB-KW"/>
</dbReference>
<dbReference type="GO" id="GO:0031380">
    <property type="term" value="C:nuclear RNA-directed RNA polymerase complex"/>
    <property type="evidence" value="ECO:0007669"/>
    <property type="project" value="TreeGrafter"/>
</dbReference>
<comment type="subcellular location">
    <subcellularLocation>
        <location evidence="1">Cytoplasm</location>
    </subcellularLocation>
</comment>
<dbReference type="CDD" id="cd17936">
    <property type="entry name" value="EEXXEc_NFX1"/>
    <property type="match status" value="1"/>
</dbReference>
<evidence type="ECO:0000256" key="7">
    <source>
        <dbReference type="ARBA" id="ARBA00022833"/>
    </source>
</evidence>
<evidence type="ECO:0008006" key="15">
    <source>
        <dbReference type="Google" id="ProtNLM"/>
    </source>
</evidence>
<dbReference type="InterPro" id="IPR000967">
    <property type="entry name" value="Znf_NFX1"/>
</dbReference>
<keyword evidence="6" id="KW-0067">ATP-binding</keyword>
<dbReference type="InterPro" id="IPR045055">
    <property type="entry name" value="DNA2/NAM7-like"/>
</dbReference>
<dbReference type="Pfam" id="PF13086">
    <property type="entry name" value="AAA_11"/>
    <property type="match status" value="1"/>
</dbReference>
<dbReference type="Gene3D" id="3.40.50.300">
    <property type="entry name" value="P-loop containing nucleotide triphosphate hydrolases"/>
    <property type="match status" value="2"/>
</dbReference>
<dbReference type="EMBL" id="ML734968">
    <property type="protein sequence ID" value="KAB8205790.1"/>
    <property type="molecule type" value="Genomic_DNA"/>
</dbReference>
<dbReference type="InterPro" id="IPR027417">
    <property type="entry name" value="P-loop_NTPase"/>
</dbReference>
<dbReference type="InterPro" id="IPR041677">
    <property type="entry name" value="DNA2/NAM7_AAA_11"/>
</dbReference>
<keyword evidence="14" id="KW-1185">Reference proteome</keyword>
<dbReference type="PROSITE" id="PS50103">
    <property type="entry name" value="ZF_C3H1"/>
    <property type="match status" value="1"/>
</dbReference>
<keyword evidence="3 9" id="KW-0479">Metal-binding</keyword>
<dbReference type="SMART" id="SM00438">
    <property type="entry name" value="ZnF_NFX"/>
    <property type="match status" value="4"/>
</dbReference>
<dbReference type="FunFam" id="3.40.50.300:FF:001660">
    <property type="entry name" value="NF-X1 finger and helicase protein, putative"/>
    <property type="match status" value="1"/>
</dbReference>
<evidence type="ECO:0000256" key="2">
    <source>
        <dbReference type="ARBA" id="ARBA00022490"/>
    </source>
</evidence>
<dbReference type="SUPFAM" id="SSF52540">
    <property type="entry name" value="P-loop containing nucleoside triphosphate hydrolases"/>
    <property type="match status" value="1"/>
</dbReference>